<gene>
    <name evidence="1" type="ORF">METZ01_LOCUS213398</name>
</gene>
<name>A0A382FE14_9ZZZZ</name>
<proteinExistence type="predicted"/>
<dbReference type="EMBL" id="UINC01049142">
    <property type="protein sequence ID" value="SVB60544.1"/>
    <property type="molecule type" value="Genomic_DNA"/>
</dbReference>
<evidence type="ECO:0000313" key="1">
    <source>
        <dbReference type="EMBL" id="SVB60544.1"/>
    </source>
</evidence>
<reference evidence="1" key="1">
    <citation type="submission" date="2018-05" db="EMBL/GenBank/DDBJ databases">
        <authorList>
            <person name="Lanie J.A."/>
            <person name="Ng W.-L."/>
            <person name="Kazmierczak K.M."/>
            <person name="Andrzejewski T.M."/>
            <person name="Davidsen T.M."/>
            <person name="Wayne K.J."/>
            <person name="Tettelin H."/>
            <person name="Glass J.I."/>
            <person name="Rusch D."/>
            <person name="Podicherti R."/>
            <person name="Tsui H.-C.T."/>
            <person name="Winkler M.E."/>
        </authorList>
    </citation>
    <scope>NUCLEOTIDE SEQUENCE</scope>
</reference>
<organism evidence="1">
    <name type="scientific">marine metagenome</name>
    <dbReference type="NCBI Taxonomy" id="408172"/>
    <lineage>
        <taxon>unclassified sequences</taxon>
        <taxon>metagenomes</taxon>
        <taxon>ecological metagenomes</taxon>
    </lineage>
</organism>
<protein>
    <submittedName>
        <fullName evidence="1">Uncharacterized protein</fullName>
    </submittedName>
</protein>
<accession>A0A382FE14</accession>
<dbReference type="AlphaFoldDB" id="A0A382FE14"/>
<sequence length="119" mass="14200">MQSQQVDAGGIKAPLKGLENTLDLWVRFCYNEYTLEHYYYKRFNHLERYCQQLGNKIYFFSSISPPDSQLKQFHGNNWFTKISLVNYCDDNNLGRMPKGHPTSKAHQEYFKEMITEYKL</sequence>